<protein>
    <submittedName>
        <fullName evidence="3">Cyclase</fullName>
    </submittedName>
</protein>
<dbReference type="InterPro" id="IPR023393">
    <property type="entry name" value="START-like_dom_sf"/>
</dbReference>
<dbReference type="SUPFAM" id="SSF55961">
    <property type="entry name" value="Bet v1-like"/>
    <property type="match status" value="1"/>
</dbReference>
<evidence type="ECO:0000313" key="3">
    <source>
        <dbReference type="EMBL" id="HGY93250.1"/>
    </source>
</evidence>
<sequence>MRHHYRTTQWLPYPVELVFAFFANPQNLPPLMPRWQKVRIEELRLTPPPPRPEEEGRLKLRSVAAGEGTEMVISFRPIPFCPIRLPWDARITEFVWNEHFCDEQGRRGPFHYWKHCHWVEEEQRDGTTGTRVTDDLTFSMRMGVLGEIGYWIAAKEQIASLFDYRQKTVAKILAHFPFKTGEGQGPANAR</sequence>
<evidence type="ECO:0000259" key="2">
    <source>
        <dbReference type="Pfam" id="PF03364"/>
    </source>
</evidence>
<dbReference type="Gene3D" id="3.30.530.20">
    <property type="match status" value="1"/>
</dbReference>
<feature type="domain" description="Coenzyme Q-binding protein COQ10 START" evidence="2">
    <location>
        <begin position="11"/>
        <end position="146"/>
    </location>
</feature>
<comment type="similarity">
    <text evidence="1">Belongs to the ribosome association toxin RatA family.</text>
</comment>
<organism evidence="3">
    <name type="scientific">Acidobacterium capsulatum</name>
    <dbReference type="NCBI Taxonomy" id="33075"/>
    <lineage>
        <taxon>Bacteria</taxon>
        <taxon>Pseudomonadati</taxon>
        <taxon>Acidobacteriota</taxon>
        <taxon>Terriglobia</taxon>
        <taxon>Terriglobales</taxon>
        <taxon>Acidobacteriaceae</taxon>
        <taxon>Acidobacterium</taxon>
    </lineage>
</organism>
<evidence type="ECO:0000256" key="1">
    <source>
        <dbReference type="ARBA" id="ARBA00008918"/>
    </source>
</evidence>
<name>A0A7V4XQX3_9BACT</name>
<comment type="caution">
    <text evidence="3">The sequence shown here is derived from an EMBL/GenBank/DDBJ whole genome shotgun (WGS) entry which is preliminary data.</text>
</comment>
<dbReference type="Pfam" id="PF03364">
    <property type="entry name" value="Polyketide_cyc"/>
    <property type="match status" value="1"/>
</dbReference>
<dbReference type="AlphaFoldDB" id="A0A7V4XQX3"/>
<gene>
    <name evidence="3" type="ORF">ENW50_00960</name>
</gene>
<proteinExistence type="inferred from homology"/>
<accession>A0A7V4XQX3</accession>
<reference evidence="3" key="1">
    <citation type="journal article" date="2020" name="mSystems">
        <title>Genome- and Community-Level Interaction Insights into Carbon Utilization and Element Cycling Functions of Hydrothermarchaeota in Hydrothermal Sediment.</title>
        <authorList>
            <person name="Zhou Z."/>
            <person name="Liu Y."/>
            <person name="Xu W."/>
            <person name="Pan J."/>
            <person name="Luo Z.H."/>
            <person name="Li M."/>
        </authorList>
    </citation>
    <scope>NUCLEOTIDE SEQUENCE [LARGE SCALE GENOMIC DNA]</scope>
    <source>
        <strain evidence="3">SpSt-855</strain>
    </source>
</reference>
<dbReference type="EMBL" id="DTKL01000010">
    <property type="protein sequence ID" value="HGY93250.1"/>
    <property type="molecule type" value="Genomic_DNA"/>
</dbReference>
<dbReference type="InterPro" id="IPR005031">
    <property type="entry name" value="COQ10_START"/>
</dbReference>